<keyword evidence="5 7" id="KW-1133">Transmembrane helix</keyword>
<dbReference type="InterPro" id="IPR005828">
    <property type="entry name" value="MFS_sugar_transport-like"/>
</dbReference>
<comment type="caution">
    <text evidence="9">The sequence shown here is derived from an EMBL/GenBank/DDBJ whole genome shotgun (WGS) entry which is preliminary data.</text>
</comment>
<comment type="similarity">
    <text evidence="2">Belongs to the major facilitator superfamily. Sugar transporter (TC 2.A.1.1) family.</text>
</comment>
<evidence type="ECO:0000313" key="10">
    <source>
        <dbReference type="Proteomes" id="UP000183529"/>
    </source>
</evidence>
<dbReference type="InterPro" id="IPR020846">
    <property type="entry name" value="MFS_dom"/>
</dbReference>
<gene>
    <name evidence="9" type="ORF">SAMN05216550_11530</name>
</gene>
<keyword evidence="6 7" id="KW-0472">Membrane</keyword>
<protein>
    <submittedName>
        <fullName evidence="9">MFS transporter, putative metabolite:H+ symporter</fullName>
    </submittedName>
</protein>
<dbReference type="OrthoDB" id="3252866at2"/>
<dbReference type="Pfam" id="PF00083">
    <property type="entry name" value="Sugar_tr"/>
    <property type="match status" value="1"/>
</dbReference>
<dbReference type="RefSeq" id="WP_065064927.1">
    <property type="nucleotide sequence ID" value="NZ_CADFGN010000013.1"/>
</dbReference>
<proteinExistence type="inferred from homology"/>
<dbReference type="GeneID" id="61304458"/>
<evidence type="ECO:0000256" key="3">
    <source>
        <dbReference type="ARBA" id="ARBA00022448"/>
    </source>
</evidence>
<dbReference type="PROSITE" id="PS00217">
    <property type="entry name" value="SUGAR_TRANSPORT_2"/>
    <property type="match status" value="1"/>
</dbReference>
<evidence type="ECO:0000259" key="8">
    <source>
        <dbReference type="PROSITE" id="PS50850"/>
    </source>
</evidence>
<feature type="transmembrane region" description="Helical" evidence="7">
    <location>
        <begin position="375"/>
        <end position="397"/>
    </location>
</feature>
<feature type="domain" description="Major facilitator superfamily (MFS) profile" evidence="8">
    <location>
        <begin position="33"/>
        <end position="464"/>
    </location>
</feature>
<feature type="transmembrane region" description="Helical" evidence="7">
    <location>
        <begin position="33"/>
        <end position="56"/>
    </location>
</feature>
<comment type="subcellular location">
    <subcellularLocation>
        <location evidence="1">Membrane</location>
        <topology evidence="1">Multi-pass membrane protein</topology>
    </subcellularLocation>
</comment>
<feature type="transmembrane region" description="Helical" evidence="7">
    <location>
        <begin position="76"/>
        <end position="99"/>
    </location>
</feature>
<organism evidence="9 10">
    <name type="scientific">Paraburkholderia tropica</name>
    <dbReference type="NCBI Taxonomy" id="92647"/>
    <lineage>
        <taxon>Bacteria</taxon>
        <taxon>Pseudomonadati</taxon>
        <taxon>Pseudomonadota</taxon>
        <taxon>Betaproteobacteria</taxon>
        <taxon>Burkholderiales</taxon>
        <taxon>Burkholderiaceae</taxon>
        <taxon>Paraburkholderia</taxon>
    </lineage>
</organism>
<sequence length="473" mass="51721">MYLEKEVALAGGVEAGVSARLDRLPPTRYFRGLVARIAIGGWFEFYEMFMAAYISLGLIHSGLYRATTSSMFDVNGFASFLGSFFAGMFVGTVALGGFTDRLGRRAVFTAAMLVYSVATLAAAFQTSPVAMDAWRFVAGIGIGVQLITVDTYISELTPNHTRGRYSAFSILVILTSVPTVAVLSYLLVPYTALGLEGWRWVMIIGAGGAVLIWFVRRGLPESPRWLESQGRFAEARAIVDDIEQHVVAETGQRLAAPVPVPDMPRDGINDAPASWRDMWRGRYLPRTIMLSCFNFFQTFGVYGFGAWVPVLLFTKGITLTHSLLYTMVIAFTTPLGAIGAMLFAERVQRKWQLVGCAIVVAVAGVLFGMAREPLPILLCGAAVTIANNWLIGIFHTYQAELYPTRFRARAVGFVFSWSRLSSIFVGFWVAALLKHSGVPAVFVLISSAMLVIVVMVGALGPRTNGVRLEELSQ</sequence>
<feature type="transmembrane region" description="Helical" evidence="7">
    <location>
        <begin position="288"/>
        <end position="310"/>
    </location>
</feature>
<dbReference type="Proteomes" id="UP000183529">
    <property type="component" value="Unassembled WGS sequence"/>
</dbReference>
<keyword evidence="3" id="KW-0813">Transport</keyword>
<feature type="transmembrane region" description="Helical" evidence="7">
    <location>
        <begin position="106"/>
        <end position="127"/>
    </location>
</feature>
<feature type="transmembrane region" description="Helical" evidence="7">
    <location>
        <begin position="133"/>
        <end position="153"/>
    </location>
</feature>
<dbReference type="AlphaFoldDB" id="A0A1A5X3E4"/>
<dbReference type="PROSITE" id="PS50850">
    <property type="entry name" value="MFS"/>
    <property type="match status" value="1"/>
</dbReference>
<feature type="transmembrane region" description="Helical" evidence="7">
    <location>
        <begin position="409"/>
        <end position="431"/>
    </location>
</feature>
<dbReference type="GO" id="GO:0022857">
    <property type="term" value="F:transmembrane transporter activity"/>
    <property type="evidence" value="ECO:0007669"/>
    <property type="project" value="InterPro"/>
</dbReference>
<dbReference type="InterPro" id="IPR005829">
    <property type="entry name" value="Sugar_transporter_CS"/>
</dbReference>
<dbReference type="InterPro" id="IPR036259">
    <property type="entry name" value="MFS_trans_sf"/>
</dbReference>
<reference evidence="9 10" key="1">
    <citation type="submission" date="2016-10" db="EMBL/GenBank/DDBJ databases">
        <authorList>
            <person name="Varghese N."/>
            <person name="Submissions S."/>
        </authorList>
    </citation>
    <scope>NUCLEOTIDE SEQUENCE [LARGE SCALE GENOMIC DNA]</scope>
    <source>
        <strain evidence="9 10">LMG 22274</strain>
    </source>
</reference>
<dbReference type="CDD" id="cd17316">
    <property type="entry name" value="MFS_SV2_like"/>
    <property type="match status" value="1"/>
</dbReference>
<feature type="transmembrane region" description="Helical" evidence="7">
    <location>
        <begin position="198"/>
        <end position="215"/>
    </location>
</feature>
<dbReference type="EMBL" id="FNZM01000015">
    <property type="protein sequence ID" value="SEK06013.1"/>
    <property type="molecule type" value="Genomic_DNA"/>
</dbReference>
<dbReference type="GO" id="GO:0016020">
    <property type="term" value="C:membrane"/>
    <property type="evidence" value="ECO:0007669"/>
    <property type="project" value="UniProtKB-SubCell"/>
</dbReference>
<evidence type="ECO:0000313" key="9">
    <source>
        <dbReference type="EMBL" id="SEK06013.1"/>
    </source>
</evidence>
<dbReference type="SUPFAM" id="SSF103473">
    <property type="entry name" value="MFS general substrate transporter"/>
    <property type="match status" value="1"/>
</dbReference>
<evidence type="ECO:0000256" key="5">
    <source>
        <dbReference type="ARBA" id="ARBA00022989"/>
    </source>
</evidence>
<evidence type="ECO:0000256" key="6">
    <source>
        <dbReference type="ARBA" id="ARBA00023136"/>
    </source>
</evidence>
<keyword evidence="4 7" id="KW-0812">Transmembrane</keyword>
<evidence type="ECO:0000256" key="4">
    <source>
        <dbReference type="ARBA" id="ARBA00022692"/>
    </source>
</evidence>
<evidence type="ECO:0000256" key="7">
    <source>
        <dbReference type="SAM" id="Phobius"/>
    </source>
</evidence>
<name>A0A1A5X3E4_9BURK</name>
<evidence type="ECO:0000256" key="1">
    <source>
        <dbReference type="ARBA" id="ARBA00004141"/>
    </source>
</evidence>
<feature type="transmembrane region" description="Helical" evidence="7">
    <location>
        <begin position="437"/>
        <end position="459"/>
    </location>
</feature>
<accession>A0A1A5X3E4</accession>
<evidence type="ECO:0000256" key="2">
    <source>
        <dbReference type="ARBA" id="ARBA00010992"/>
    </source>
</evidence>
<dbReference type="Gene3D" id="1.20.1250.20">
    <property type="entry name" value="MFS general substrate transporter like domains"/>
    <property type="match status" value="1"/>
</dbReference>
<feature type="transmembrane region" description="Helical" evidence="7">
    <location>
        <begin position="165"/>
        <end position="186"/>
    </location>
</feature>
<feature type="transmembrane region" description="Helical" evidence="7">
    <location>
        <begin position="322"/>
        <end position="344"/>
    </location>
</feature>
<feature type="transmembrane region" description="Helical" evidence="7">
    <location>
        <begin position="351"/>
        <end position="369"/>
    </location>
</feature>
<dbReference type="PANTHER" id="PTHR23511">
    <property type="entry name" value="SYNAPTIC VESICLE GLYCOPROTEIN 2"/>
    <property type="match status" value="1"/>
</dbReference>